<comment type="caution">
    <text evidence="1">The sequence shown here is derived from an EMBL/GenBank/DDBJ whole genome shotgun (WGS) entry which is preliminary data.</text>
</comment>
<organism evidence="1 2">
    <name type="scientific">Paeniglutamicibacter gangotriensis</name>
    <dbReference type="NCBI Taxonomy" id="254787"/>
    <lineage>
        <taxon>Bacteria</taxon>
        <taxon>Bacillati</taxon>
        <taxon>Actinomycetota</taxon>
        <taxon>Actinomycetes</taxon>
        <taxon>Micrococcales</taxon>
        <taxon>Micrococcaceae</taxon>
        <taxon>Paeniglutamicibacter</taxon>
    </lineage>
</organism>
<dbReference type="Proteomes" id="UP000323856">
    <property type="component" value="Unassembled WGS sequence"/>
</dbReference>
<dbReference type="OrthoDB" id="9813777at2"/>
<name>A0A5B0EA00_9MICC</name>
<sequence>MSDAIAAAADPRAHLSVSACSFLVPPAALSESIEAVEAFQNEPEHAFKAVVPALKRAQRAIGRSTANTLMLDPSIVAFLLLANGAINREHNKGVLLAFLKANQVALANAAIKAAEVCEQNSAYLAELTSSMANILESQEKFTQGQKTRLASLARELVAAVSNQGRTPELFSLSVHQLINQCKTSAAVATEFLAKMNVAPQNFQVAVVVDATVRTLGIDTEVFRRIESRESIGWNTPAFGSKRPTADMDLTRFCLQHWGMGNSPDATAMHDLQAQILIMKTQAWDVDQARHAALDAAEGLVDRINAEHRTSHFGVKRKVMVWEEGAKSVHEVLSRNKLVPTTRMMNISQSPSVNRSLRFASRAAGERAGSMQVFFAWIALEYLGRGAPKTPQNLVAEHVPSAVSLVALRQLCVLAWWALTRESGAGKLPLGVLNVIKRDTHSKARKPKKRNPNEFDMNKLMALLISDGLHLEHLAASNGVSEDDAEAAMQEWVLFQKSLSPHAAFQVNRVRGILRDDTRLKQFIEEIRVDADETMQRMRFVRNQTAHNAGAGSTEHLPLSEAALKILDAVFEVLPQWGGLPATSLISISQRWKDVGVEILKRGNARHVLPFDAVRVLKP</sequence>
<evidence type="ECO:0000313" key="1">
    <source>
        <dbReference type="EMBL" id="KAA0975142.1"/>
    </source>
</evidence>
<reference evidence="1 2" key="1">
    <citation type="submission" date="2019-07" db="EMBL/GenBank/DDBJ databases">
        <title>Analysis of the biochemical properties, biological activity and biotechnological potential of siderophores and biosurfactants produced by Antarctic psychrotolerant bacteria.</title>
        <authorList>
            <person name="Styczynski M."/>
            <person name="Krucon T."/>
            <person name="Decewicz P."/>
            <person name="Dziewit L."/>
        </authorList>
    </citation>
    <scope>NUCLEOTIDE SEQUENCE [LARGE SCALE GENOMIC DNA]</scope>
    <source>
        <strain evidence="1 2">ANT_H27</strain>
    </source>
</reference>
<gene>
    <name evidence="1" type="ORF">FQ154_14150</name>
</gene>
<protein>
    <submittedName>
        <fullName evidence="1">Uncharacterized protein</fullName>
    </submittedName>
</protein>
<dbReference type="RefSeq" id="WP_149620225.1">
    <property type="nucleotide sequence ID" value="NZ_JBITUG010000017.1"/>
</dbReference>
<evidence type="ECO:0000313" key="2">
    <source>
        <dbReference type="Proteomes" id="UP000323856"/>
    </source>
</evidence>
<proteinExistence type="predicted"/>
<accession>A0A5B0EA00</accession>
<dbReference type="EMBL" id="VOBL01000016">
    <property type="protein sequence ID" value="KAA0975142.1"/>
    <property type="molecule type" value="Genomic_DNA"/>
</dbReference>
<dbReference type="AlphaFoldDB" id="A0A5B0EA00"/>